<feature type="compositionally biased region" description="Low complexity" evidence="2">
    <location>
        <begin position="17"/>
        <end position="31"/>
    </location>
</feature>
<dbReference type="Pfam" id="PF13966">
    <property type="entry name" value="zf-RVT"/>
    <property type="match status" value="1"/>
</dbReference>
<accession>A0A2G8JXC3</accession>
<dbReference type="Gene3D" id="3.30.70.1820">
    <property type="entry name" value="L1 transposable element, RRM domain"/>
    <property type="match status" value="1"/>
</dbReference>
<feature type="region of interest" description="Disordered" evidence="2">
    <location>
        <begin position="1"/>
        <end position="35"/>
    </location>
</feature>
<feature type="domain" description="Reverse transcriptase zinc-binding" evidence="3">
    <location>
        <begin position="531"/>
        <end position="595"/>
    </location>
</feature>
<feature type="coiled-coil region" evidence="1">
    <location>
        <begin position="70"/>
        <end position="111"/>
    </location>
</feature>
<dbReference type="AlphaFoldDB" id="A0A2G8JXC3"/>
<proteinExistence type="predicted"/>
<evidence type="ECO:0000256" key="1">
    <source>
        <dbReference type="SAM" id="Coils"/>
    </source>
</evidence>
<dbReference type="Proteomes" id="UP000230750">
    <property type="component" value="Unassembled WGS sequence"/>
</dbReference>
<evidence type="ECO:0000256" key="2">
    <source>
        <dbReference type="SAM" id="MobiDB-lite"/>
    </source>
</evidence>
<dbReference type="EMBL" id="MRZV01001134">
    <property type="protein sequence ID" value="PIK40335.1"/>
    <property type="molecule type" value="Genomic_DNA"/>
</dbReference>
<evidence type="ECO:0000259" key="3">
    <source>
        <dbReference type="Pfam" id="PF13966"/>
    </source>
</evidence>
<organism evidence="4 5">
    <name type="scientific">Stichopus japonicus</name>
    <name type="common">Sea cucumber</name>
    <dbReference type="NCBI Taxonomy" id="307972"/>
    <lineage>
        <taxon>Eukaryota</taxon>
        <taxon>Metazoa</taxon>
        <taxon>Echinodermata</taxon>
        <taxon>Eleutherozoa</taxon>
        <taxon>Echinozoa</taxon>
        <taxon>Holothuroidea</taxon>
        <taxon>Aspidochirotacea</taxon>
        <taxon>Aspidochirotida</taxon>
        <taxon>Stichopodidae</taxon>
        <taxon>Apostichopus</taxon>
    </lineage>
</organism>
<keyword evidence="1" id="KW-0175">Coiled coil</keyword>
<evidence type="ECO:0000313" key="4">
    <source>
        <dbReference type="EMBL" id="PIK40335.1"/>
    </source>
</evidence>
<dbReference type="PANTHER" id="PTHR35555:SF3">
    <property type="entry name" value="ENDONUCLEASE-REVERSE TRANSCRIPTASE"/>
    <property type="match status" value="1"/>
</dbReference>
<protein>
    <recommendedName>
        <fullName evidence="3">Reverse transcriptase zinc-binding domain-containing protein</fullName>
    </recommendedName>
</protein>
<dbReference type="InterPro" id="IPR026960">
    <property type="entry name" value="RVT-Znf"/>
</dbReference>
<dbReference type="OrthoDB" id="10061110at2759"/>
<gene>
    <name evidence="4" type="ORF">BSL78_22820</name>
</gene>
<dbReference type="PANTHER" id="PTHR35555">
    <property type="entry name" value="ENDONUCLEASE-REVERSE TRANSCRIPTASE"/>
    <property type="match status" value="1"/>
</dbReference>
<comment type="caution">
    <text evidence="4">The sequence shown here is derived from an EMBL/GenBank/DDBJ whole genome shotgun (WGS) entry which is preliminary data.</text>
</comment>
<name>A0A2G8JXC3_STIJA</name>
<keyword evidence="5" id="KW-1185">Reference proteome</keyword>
<reference evidence="4 5" key="1">
    <citation type="journal article" date="2017" name="PLoS Biol.">
        <title>The sea cucumber genome provides insights into morphological evolution and visceral regeneration.</title>
        <authorList>
            <person name="Zhang X."/>
            <person name="Sun L."/>
            <person name="Yuan J."/>
            <person name="Sun Y."/>
            <person name="Gao Y."/>
            <person name="Zhang L."/>
            <person name="Li S."/>
            <person name="Dai H."/>
            <person name="Hamel J.F."/>
            <person name="Liu C."/>
            <person name="Yu Y."/>
            <person name="Liu S."/>
            <person name="Lin W."/>
            <person name="Guo K."/>
            <person name="Jin S."/>
            <person name="Xu P."/>
            <person name="Storey K.B."/>
            <person name="Huan P."/>
            <person name="Zhang T."/>
            <person name="Zhou Y."/>
            <person name="Zhang J."/>
            <person name="Lin C."/>
            <person name="Li X."/>
            <person name="Xing L."/>
            <person name="Huo D."/>
            <person name="Sun M."/>
            <person name="Wang L."/>
            <person name="Mercier A."/>
            <person name="Li F."/>
            <person name="Yang H."/>
            <person name="Xiang J."/>
        </authorList>
    </citation>
    <scope>NUCLEOTIDE SEQUENCE [LARGE SCALE GENOMIC DNA]</scope>
    <source>
        <strain evidence="4">Shaxun</strain>
        <tissue evidence="4">Muscle</tissue>
    </source>
</reference>
<sequence>MPGGRPKGSVGIKKRSQASSQQSLGQSLTQHQCDESDSDVEALQIEAVSSLATKITGLKSRMVKEFESLQQEFSKTIDDLRQSVEEIKAENTALKQRCSSLENRLKILEDNRLSHSQLINKNERFSRRNNIRIVGFTTQDGENCLEIAKKVLNEVGIQDCRLERAHRDGRSVPNRDRHILVKLSYYQDKVTTLKHAREALSSKRYYIIDDLTKIDLAEKRKYKSEVQELFQQGTRLRFTGGCWRGSTVSESSHSPGIQSDHSFVNLSLTLANEKRGPGYWKINNSLLSDPDYVFTITNTIQDYVPDISYSNPSSRWEGLKFLIRKDSIDFARKKAKERRHREEELTEKIAQLEQHLFSNDSPETRTQLQDARNEQLLFYDIKLQGTIIRSRARWVEQGEKNTKYFLNLEKRNKQKNSIRKICDANGNIHTDGNPDKVKRNSVINGLDKGGLNVVHIPSFINSLKCTWIKRYCDNTEGVWKLFFTDSLSKLGGSVSQYLYRNFYMTKIAVEPTALAKWKAEFRGFSCHDWSNIFSMPWYSISETRLSYFQFRFLHRILPTNRLLNLMGISDNTLCSFCKIEIETIHHLFWECHITSSFIGEVVSKVIGINIHFTKEDLFFGFLLKKRHPYNFLILHLKFYIFSTKRQNKTLSCNEFIHKFTFALKVENYIFRHNKKNNKNNINFEELKDAFASLIKTSNI</sequence>
<evidence type="ECO:0000313" key="5">
    <source>
        <dbReference type="Proteomes" id="UP000230750"/>
    </source>
</evidence>